<geneLocation type="plasmid" evidence="2 3">
    <name>unnamed1</name>
</geneLocation>
<name>A0ABX6EM05_9HYPH</name>
<dbReference type="EMBL" id="CP044329">
    <property type="protein sequence ID" value="QGM95816.1"/>
    <property type="molecule type" value="Genomic_DNA"/>
</dbReference>
<evidence type="ECO:0008006" key="4">
    <source>
        <dbReference type="Google" id="ProtNLM"/>
    </source>
</evidence>
<feature type="region of interest" description="Disordered" evidence="1">
    <location>
        <begin position="52"/>
        <end position="84"/>
    </location>
</feature>
<keyword evidence="2" id="KW-0614">Plasmid</keyword>
<protein>
    <recommendedName>
        <fullName evidence="4">IS256 family transposase</fullName>
    </recommendedName>
</protein>
<feature type="region of interest" description="Disordered" evidence="1">
    <location>
        <begin position="100"/>
        <end position="123"/>
    </location>
</feature>
<evidence type="ECO:0000256" key="1">
    <source>
        <dbReference type="SAM" id="MobiDB-lite"/>
    </source>
</evidence>
<gene>
    <name evidence="2" type="ORF">F7D13_17110</name>
</gene>
<reference evidence="2 3" key="1">
    <citation type="journal article" date="2021" name="AMB Express">
        <title>Isolation and characterisation of Methylocystis spp. for poly-3-hydroxybutyrate production using waste methane feedstocks.</title>
        <authorList>
            <person name="Rumah B.L."/>
            <person name="Stead C.E."/>
            <person name="Claxton Stevens B.H."/>
            <person name="Minton N.P."/>
            <person name="Grosse-Honebrink A."/>
            <person name="Zhang Y."/>
        </authorList>
    </citation>
    <scope>NUCLEOTIDE SEQUENCE [LARGE SCALE GENOMIC DNA]</scope>
    <source>
        <strain evidence="2 3">BRCS1</strain>
    </source>
</reference>
<evidence type="ECO:0000313" key="3">
    <source>
        <dbReference type="Proteomes" id="UP000424673"/>
    </source>
</evidence>
<organism evidence="2 3">
    <name type="scientific">Methylocystis rosea</name>
    <dbReference type="NCBI Taxonomy" id="173366"/>
    <lineage>
        <taxon>Bacteria</taxon>
        <taxon>Pseudomonadati</taxon>
        <taxon>Pseudomonadota</taxon>
        <taxon>Alphaproteobacteria</taxon>
        <taxon>Hyphomicrobiales</taxon>
        <taxon>Methylocystaceae</taxon>
        <taxon>Methylocystis</taxon>
    </lineage>
</organism>
<accession>A0ABX6EM05</accession>
<evidence type="ECO:0000313" key="2">
    <source>
        <dbReference type="EMBL" id="QGM95816.1"/>
    </source>
</evidence>
<sequence length="123" mass="13556">MVKDTTKGAAVAADNLLFDDCSDAIEDGVRVRVRSFIETMLEEELEAALSRPRYGRRKAQGDDETAVSLGGHRHGRERTLTGMFGKTEISVPRARIVGEDGKTREWKSASLRAISAAQRPPTR</sequence>
<proteinExistence type="predicted"/>
<keyword evidence="3" id="KW-1185">Reference proteome</keyword>
<dbReference type="Proteomes" id="UP000424673">
    <property type="component" value="Plasmid unnamed1"/>
</dbReference>